<reference evidence="8" key="1">
    <citation type="submission" date="2021-05" db="EMBL/GenBank/DDBJ databases">
        <title>A free-living protist that lacks canonical eukaryotic 1 DNA replication and segregation systems.</title>
        <authorList>
            <person name="Salas-Leiva D.E."/>
            <person name="Tromer E.C."/>
            <person name="Curtis B.A."/>
            <person name="Jerlstrom-Hultqvist J."/>
            <person name="Kolisko M."/>
            <person name="Yi Z."/>
            <person name="Salas-Leiva J.S."/>
            <person name="Gallot-Lavallee L."/>
            <person name="Kops G.J.P.L."/>
            <person name="Archibald J.M."/>
            <person name="Simpson A.G.B."/>
            <person name="Roger A.J."/>
        </authorList>
    </citation>
    <scope>NUCLEOTIDE SEQUENCE</scope>
    <source>
        <strain evidence="8">BICM</strain>
    </source>
</reference>
<evidence type="ECO:0000256" key="3">
    <source>
        <dbReference type="ARBA" id="ARBA00022723"/>
    </source>
</evidence>
<evidence type="ECO:0000313" key="9">
    <source>
        <dbReference type="Proteomes" id="UP000717585"/>
    </source>
</evidence>
<evidence type="ECO:0000256" key="2">
    <source>
        <dbReference type="ARBA" id="ARBA00022714"/>
    </source>
</evidence>
<dbReference type="Gene3D" id="3.10.20.30">
    <property type="match status" value="1"/>
</dbReference>
<dbReference type="SUPFAM" id="SSF54292">
    <property type="entry name" value="2Fe-2S ferredoxin-like"/>
    <property type="match status" value="1"/>
</dbReference>
<dbReference type="GO" id="GO:0051537">
    <property type="term" value="F:2 iron, 2 sulfur cluster binding"/>
    <property type="evidence" value="ECO:0007669"/>
    <property type="project" value="UniProtKB-KW"/>
</dbReference>
<comment type="similarity">
    <text evidence="1">Belongs to the adrenodoxin/putidaredoxin family.</text>
</comment>
<evidence type="ECO:0000256" key="5">
    <source>
        <dbReference type="ARBA" id="ARBA00023014"/>
    </source>
</evidence>
<dbReference type="InterPro" id="IPR012675">
    <property type="entry name" value="Beta-grasp_dom_sf"/>
</dbReference>
<dbReference type="AlphaFoldDB" id="A0A8J6E857"/>
<gene>
    <name evidence="8" type="ORF">J8273_6210</name>
</gene>
<organism evidence="8 9">
    <name type="scientific">Carpediemonas membranifera</name>
    <dbReference type="NCBI Taxonomy" id="201153"/>
    <lineage>
        <taxon>Eukaryota</taxon>
        <taxon>Metamonada</taxon>
        <taxon>Carpediemonas-like organisms</taxon>
        <taxon>Carpediemonas</taxon>
    </lineage>
</organism>
<dbReference type="PANTHER" id="PTHR23426">
    <property type="entry name" value="FERREDOXIN/ADRENODOXIN"/>
    <property type="match status" value="1"/>
</dbReference>
<evidence type="ECO:0000256" key="1">
    <source>
        <dbReference type="ARBA" id="ARBA00010914"/>
    </source>
</evidence>
<protein>
    <submittedName>
        <fullName evidence="8">2Fe-2S Ferredoxin</fullName>
    </submittedName>
</protein>
<evidence type="ECO:0000259" key="7">
    <source>
        <dbReference type="Pfam" id="PF00111"/>
    </source>
</evidence>
<name>A0A8J6E857_9EUKA</name>
<dbReference type="OrthoDB" id="268593at2759"/>
<evidence type="ECO:0000256" key="6">
    <source>
        <dbReference type="ARBA" id="ARBA00034078"/>
    </source>
</evidence>
<dbReference type="GO" id="GO:0140647">
    <property type="term" value="P:P450-containing electron transport chain"/>
    <property type="evidence" value="ECO:0007669"/>
    <property type="project" value="InterPro"/>
</dbReference>
<dbReference type="GO" id="GO:0046872">
    <property type="term" value="F:metal ion binding"/>
    <property type="evidence" value="ECO:0007669"/>
    <property type="project" value="UniProtKB-KW"/>
</dbReference>
<dbReference type="Pfam" id="PF00111">
    <property type="entry name" value="Fer2"/>
    <property type="match status" value="1"/>
</dbReference>
<dbReference type="PANTHER" id="PTHR23426:SF65">
    <property type="entry name" value="FERREDOXIN-2, MITOCHONDRIAL"/>
    <property type="match status" value="1"/>
</dbReference>
<keyword evidence="4" id="KW-0408">Iron</keyword>
<comment type="caution">
    <text evidence="8">The sequence shown here is derived from an EMBL/GenBank/DDBJ whole genome shotgun (WGS) entry which is preliminary data.</text>
</comment>
<evidence type="ECO:0000313" key="8">
    <source>
        <dbReference type="EMBL" id="KAG9391450.1"/>
    </source>
</evidence>
<evidence type="ECO:0000256" key="4">
    <source>
        <dbReference type="ARBA" id="ARBA00023004"/>
    </source>
</evidence>
<sequence length="113" mass="12053">MLSTLSKTISLDFARMASTVTIKYPGVPDIAAAVGERLDKVLKEAVPGFKNSCNGAAVCTKCMVSINTDHLSKLPPVTEDEADGLEDVDAEPNQRLTCQINVTNDMDGLEIIA</sequence>
<proteinExistence type="inferred from homology"/>
<dbReference type="EMBL" id="JAHDYR010000053">
    <property type="protein sequence ID" value="KAG9391450.1"/>
    <property type="molecule type" value="Genomic_DNA"/>
</dbReference>
<accession>A0A8J6E857</accession>
<dbReference type="Proteomes" id="UP000717585">
    <property type="component" value="Unassembled WGS sequence"/>
</dbReference>
<dbReference type="InterPro" id="IPR001055">
    <property type="entry name" value="Adrenodoxin-like"/>
</dbReference>
<comment type="cofactor">
    <cofactor evidence="6">
        <name>[2Fe-2S] cluster</name>
        <dbReference type="ChEBI" id="CHEBI:190135"/>
    </cofactor>
</comment>
<keyword evidence="9" id="KW-1185">Reference proteome</keyword>
<keyword evidence="5" id="KW-0411">Iron-sulfur</keyword>
<dbReference type="InterPro" id="IPR001041">
    <property type="entry name" value="2Fe-2S_ferredoxin-type"/>
</dbReference>
<feature type="domain" description="2Fe-2S ferredoxin-type" evidence="7">
    <location>
        <begin position="31"/>
        <end position="103"/>
    </location>
</feature>
<keyword evidence="2" id="KW-0001">2Fe-2S</keyword>
<dbReference type="GO" id="GO:0009055">
    <property type="term" value="F:electron transfer activity"/>
    <property type="evidence" value="ECO:0007669"/>
    <property type="project" value="TreeGrafter"/>
</dbReference>
<dbReference type="InterPro" id="IPR036010">
    <property type="entry name" value="2Fe-2S_ferredoxin-like_sf"/>
</dbReference>
<keyword evidence="3" id="KW-0479">Metal-binding</keyword>